<keyword evidence="5" id="KW-0732">Signal</keyword>
<dbReference type="FunFam" id="3.20.20.80:FF:000067">
    <property type="entry name" value="Glucan 1,3-beta-glucosidase A"/>
    <property type="match status" value="1"/>
</dbReference>
<evidence type="ECO:0000256" key="4">
    <source>
        <dbReference type="RuleBase" id="RU361153"/>
    </source>
</evidence>
<dbReference type="PROSITE" id="PS00659">
    <property type="entry name" value="GLYCOSYL_HYDROL_F5"/>
    <property type="match status" value="1"/>
</dbReference>
<dbReference type="Gene3D" id="2.80.10.50">
    <property type="match status" value="1"/>
</dbReference>
<dbReference type="SUPFAM" id="SSF50405">
    <property type="entry name" value="Actin-crosslinking proteins"/>
    <property type="match status" value="1"/>
</dbReference>
<dbReference type="AlphaFoldDB" id="A0A7I8KVG9"/>
<dbReference type="GO" id="GO:0051017">
    <property type="term" value="P:actin filament bundle assembly"/>
    <property type="evidence" value="ECO:0007669"/>
    <property type="project" value="TreeGrafter"/>
</dbReference>
<dbReference type="GO" id="GO:0000272">
    <property type="term" value="P:polysaccharide catabolic process"/>
    <property type="evidence" value="ECO:0007669"/>
    <property type="project" value="InterPro"/>
</dbReference>
<feature type="signal peptide" evidence="5">
    <location>
        <begin position="1"/>
        <end position="22"/>
    </location>
</feature>
<name>A0A7I8KVG9_SPIIN</name>
<dbReference type="Gene3D" id="3.20.20.80">
    <property type="entry name" value="Glycosidases"/>
    <property type="match status" value="1"/>
</dbReference>
<dbReference type="GO" id="GO:0007163">
    <property type="term" value="P:establishment or maintenance of cell polarity"/>
    <property type="evidence" value="ECO:0007669"/>
    <property type="project" value="TreeGrafter"/>
</dbReference>
<dbReference type="InterPro" id="IPR057232">
    <property type="entry name" value="DUF7910"/>
</dbReference>
<dbReference type="SUPFAM" id="SSF51445">
    <property type="entry name" value="(Trans)glycosidases"/>
    <property type="match status" value="1"/>
</dbReference>
<proteinExistence type="inferred from homology"/>
<dbReference type="Pfam" id="PF00150">
    <property type="entry name" value="Cellulase"/>
    <property type="match status" value="1"/>
</dbReference>
<organism evidence="8 9">
    <name type="scientific">Spirodela intermedia</name>
    <name type="common">Intermediate duckweed</name>
    <dbReference type="NCBI Taxonomy" id="51605"/>
    <lineage>
        <taxon>Eukaryota</taxon>
        <taxon>Viridiplantae</taxon>
        <taxon>Streptophyta</taxon>
        <taxon>Embryophyta</taxon>
        <taxon>Tracheophyta</taxon>
        <taxon>Spermatophyta</taxon>
        <taxon>Magnoliopsida</taxon>
        <taxon>Liliopsida</taxon>
        <taxon>Araceae</taxon>
        <taxon>Lemnoideae</taxon>
        <taxon>Spirodela</taxon>
    </lineage>
</organism>
<comment type="similarity">
    <text evidence="1 4">Belongs to the glycosyl hydrolase 5 (cellulase A) family.</text>
</comment>
<reference evidence="8" key="1">
    <citation type="submission" date="2020-02" db="EMBL/GenBank/DDBJ databases">
        <authorList>
            <person name="Scholz U."/>
            <person name="Mascher M."/>
            <person name="Fiebig A."/>
        </authorList>
    </citation>
    <scope>NUCLEOTIDE SEQUENCE</scope>
</reference>
<dbReference type="Proteomes" id="UP000663760">
    <property type="component" value="Chromosome 8"/>
</dbReference>
<dbReference type="GO" id="GO:0016477">
    <property type="term" value="P:cell migration"/>
    <property type="evidence" value="ECO:0007669"/>
    <property type="project" value="TreeGrafter"/>
</dbReference>
<keyword evidence="3 4" id="KW-0326">Glycosidase</keyword>
<dbReference type="GO" id="GO:0004553">
    <property type="term" value="F:hydrolase activity, hydrolyzing O-glycosyl compounds"/>
    <property type="evidence" value="ECO:0007669"/>
    <property type="project" value="InterPro"/>
</dbReference>
<dbReference type="GO" id="GO:0005737">
    <property type="term" value="C:cytoplasm"/>
    <property type="evidence" value="ECO:0007669"/>
    <property type="project" value="TreeGrafter"/>
</dbReference>
<dbReference type="OrthoDB" id="62120at2759"/>
<dbReference type="InterPro" id="IPR010431">
    <property type="entry name" value="Fascin"/>
</dbReference>
<evidence type="ECO:0000256" key="5">
    <source>
        <dbReference type="SAM" id="SignalP"/>
    </source>
</evidence>
<protein>
    <submittedName>
        <fullName evidence="8">Uncharacterized protein</fullName>
    </submittedName>
</protein>
<evidence type="ECO:0000256" key="3">
    <source>
        <dbReference type="ARBA" id="ARBA00023295"/>
    </source>
</evidence>
<dbReference type="InterPro" id="IPR008999">
    <property type="entry name" value="Actin-crosslinking"/>
</dbReference>
<dbReference type="EMBL" id="LR746271">
    <property type="protein sequence ID" value="CAA7401015.1"/>
    <property type="molecule type" value="Genomic_DNA"/>
</dbReference>
<dbReference type="CDD" id="cd00257">
    <property type="entry name" value="beta-trefoil_FSCN-like"/>
    <property type="match status" value="1"/>
</dbReference>
<keyword evidence="9" id="KW-1185">Reference proteome</keyword>
<dbReference type="GO" id="GO:0015629">
    <property type="term" value="C:actin cytoskeleton"/>
    <property type="evidence" value="ECO:0007669"/>
    <property type="project" value="TreeGrafter"/>
</dbReference>
<dbReference type="GO" id="GO:0051015">
    <property type="term" value="F:actin filament binding"/>
    <property type="evidence" value="ECO:0007669"/>
    <property type="project" value="InterPro"/>
</dbReference>
<dbReference type="InterPro" id="IPR001547">
    <property type="entry name" value="Glyco_hydro_5"/>
</dbReference>
<gene>
    <name evidence="8" type="ORF">SI8410_08011693</name>
</gene>
<dbReference type="PANTHER" id="PTHR10551:SF14">
    <property type="entry name" value="CELLULASE CONTAINING PROTEIN, EXPRESSED"/>
    <property type="match status" value="1"/>
</dbReference>
<feature type="chain" id="PRO_5029754996" evidence="5">
    <location>
        <begin position="23"/>
        <end position="492"/>
    </location>
</feature>
<dbReference type="Pfam" id="PF25490">
    <property type="entry name" value="DUF7910"/>
    <property type="match status" value="1"/>
</dbReference>
<evidence type="ECO:0000259" key="7">
    <source>
        <dbReference type="Pfam" id="PF25490"/>
    </source>
</evidence>
<sequence length="492" mass="53904">MGSMRALVFFLFLISPLHPISAATVPPSPRIKAVNLGGWLVTEGWIKPSLFDGIANKDLLDGTQVQLKSTAVGKYLCAEGGGGSVIVANRSSASGWETFNLWRVDSTRFQFRVFLKQFVSVNAGGNAVAVATTPGLSETFEIVRRAGDPNRAKTENSVTADFVGNSNWGSDDPSVFLITTVGTMRGEYQVTNGYGPIRAPAVMRNHWQSFIVEKDFKFMKDNGLNAVRVPVGWWIASDPNPPAPYVGGSLAALDKAFTWAEKYGLKVIIDLHAAPGSQNGYEHSGGRDGSIDWGVAGSGNVEKTVTVIEFLTRRYAARRSLIAVELINEPRAEGVDFDTLKSYYQAGYDAVRRHTSTAYVIFSARLSADAGEFIPFASGLDGTVLDVHYYNLFSSIFDGWTAQKNIDYVNNQRASQLAAVTNPNGGPLSFVGEWVAEWNVNGATADDYRRFAEAQLKVFSNASFGWAYWTYRNVNNHWSLSWMITNGYISLL</sequence>
<accession>A0A7I8KVG9</accession>
<evidence type="ECO:0000313" key="8">
    <source>
        <dbReference type="EMBL" id="CAA7401015.1"/>
    </source>
</evidence>
<dbReference type="InterPro" id="IPR017853">
    <property type="entry name" value="GH"/>
</dbReference>
<evidence type="ECO:0000259" key="6">
    <source>
        <dbReference type="Pfam" id="PF00150"/>
    </source>
</evidence>
<evidence type="ECO:0000313" key="9">
    <source>
        <dbReference type="Proteomes" id="UP000663760"/>
    </source>
</evidence>
<evidence type="ECO:0000256" key="2">
    <source>
        <dbReference type="ARBA" id="ARBA00022801"/>
    </source>
</evidence>
<keyword evidence="2 4" id="KW-0378">Hydrolase</keyword>
<evidence type="ECO:0000256" key="1">
    <source>
        <dbReference type="ARBA" id="ARBA00005641"/>
    </source>
</evidence>
<feature type="domain" description="Glycoside hydrolase family 5" evidence="6">
    <location>
        <begin position="204"/>
        <end position="473"/>
    </location>
</feature>
<feature type="domain" description="DUF7910" evidence="7">
    <location>
        <begin position="56"/>
        <end position="181"/>
    </location>
</feature>
<dbReference type="InterPro" id="IPR018087">
    <property type="entry name" value="Glyco_hydro_5_CS"/>
</dbReference>
<dbReference type="PANTHER" id="PTHR10551">
    <property type="entry name" value="FASCIN"/>
    <property type="match status" value="1"/>
</dbReference>